<dbReference type="Proteomes" id="UP000225740">
    <property type="component" value="Unassembled WGS sequence"/>
</dbReference>
<proteinExistence type="predicted"/>
<gene>
    <name evidence="1" type="ORF">CEE69_15975</name>
</gene>
<evidence type="ECO:0008006" key="3">
    <source>
        <dbReference type="Google" id="ProtNLM"/>
    </source>
</evidence>
<organism evidence="1 2">
    <name type="scientific">Rhodopirellula bahusiensis</name>
    <dbReference type="NCBI Taxonomy" id="2014065"/>
    <lineage>
        <taxon>Bacteria</taxon>
        <taxon>Pseudomonadati</taxon>
        <taxon>Planctomycetota</taxon>
        <taxon>Planctomycetia</taxon>
        <taxon>Pirellulales</taxon>
        <taxon>Pirellulaceae</taxon>
        <taxon>Rhodopirellula</taxon>
    </lineage>
</organism>
<evidence type="ECO:0000313" key="1">
    <source>
        <dbReference type="EMBL" id="PHQ34495.1"/>
    </source>
</evidence>
<name>A0A2G1W640_9BACT</name>
<dbReference type="Gene3D" id="3.30.700.10">
    <property type="entry name" value="Glycoprotein, Type 4 Pilin"/>
    <property type="match status" value="1"/>
</dbReference>
<evidence type="ECO:0000313" key="2">
    <source>
        <dbReference type="Proteomes" id="UP000225740"/>
    </source>
</evidence>
<protein>
    <recommendedName>
        <fullName evidence="3">Prepilin-type cleavage/methylation domain-containing protein</fullName>
    </recommendedName>
</protein>
<dbReference type="EMBL" id="NIZW01000011">
    <property type="protein sequence ID" value="PHQ34495.1"/>
    <property type="molecule type" value="Genomic_DNA"/>
</dbReference>
<keyword evidence="2" id="KW-1185">Reference proteome</keyword>
<comment type="caution">
    <text evidence="1">The sequence shown here is derived from an EMBL/GenBank/DDBJ whole genome shotgun (WGS) entry which is preliminary data.</text>
</comment>
<dbReference type="AlphaFoldDB" id="A0A2G1W640"/>
<accession>A0A2G1W640</accession>
<reference evidence="1 2" key="1">
    <citation type="submission" date="2017-06" db="EMBL/GenBank/DDBJ databases">
        <title>Description of Rhodopirellula bahusiensis sp. nov.</title>
        <authorList>
            <person name="Kizina J."/>
            <person name="Harder J."/>
        </authorList>
    </citation>
    <scope>NUCLEOTIDE SEQUENCE [LARGE SCALE GENOMIC DNA]</scope>
    <source>
        <strain evidence="1 2">SWK21</strain>
    </source>
</reference>
<sequence>MILVGLAAILIPAVSDMVGRTNASASVANISEVANSVQRYETQYLSYPDNLDSLMTDLTGTDLDTLTASLTAATADVTLTALTRAPLTAAGISSVGVHTAGDNTFQPSTATALTDTTVLKGLTPATQVALGLETTGVAGKYIILGLGTISELNGETNIEAPIYFPENGVLNPESVYGRFIAVFQITDGTDPLARAKFKTVIAPTGEGLTTGLSNYFAVASNI</sequence>